<dbReference type="InterPro" id="IPR016181">
    <property type="entry name" value="Acyl_CoA_acyltransferase"/>
</dbReference>
<evidence type="ECO:0000313" key="2">
    <source>
        <dbReference type="Proteomes" id="UP000612808"/>
    </source>
</evidence>
<accession>A0A8J3J0D5</accession>
<dbReference type="AlphaFoldDB" id="A0A8J3J0D5"/>
<reference evidence="1" key="1">
    <citation type="submission" date="2021-01" db="EMBL/GenBank/DDBJ databases">
        <title>Whole genome shotgun sequence of Actinocatenispora rupis NBRC 107355.</title>
        <authorList>
            <person name="Komaki H."/>
            <person name="Tamura T."/>
        </authorList>
    </citation>
    <scope>NUCLEOTIDE SEQUENCE</scope>
    <source>
        <strain evidence="1">NBRC 107355</strain>
    </source>
</reference>
<organism evidence="1 2">
    <name type="scientific">Actinocatenispora rupis</name>
    <dbReference type="NCBI Taxonomy" id="519421"/>
    <lineage>
        <taxon>Bacteria</taxon>
        <taxon>Bacillati</taxon>
        <taxon>Actinomycetota</taxon>
        <taxon>Actinomycetes</taxon>
        <taxon>Micromonosporales</taxon>
        <taxon>Micromonosporaceae</taxon>
        <taxon>Actinocatenispora</taxon>
    </lineage>
</organism>
<dbReference type="Gene3D" id="3.40.630.30">
    <property type="match status" value="1"/>
</dbReference>
<gene>
    <name evidence="1" type="ORF">Aru02nite_43550</name>
</gene>
<sequence>MINVAPVASDDPRLAELVTVPAGTRFVLATRAGVPVGCCGLAPSAPGVVRLDPLVVTPGATGAERALLTAAERLAARLGAHTVVLPASRPGLDVAGYRQTPDGVAKRLPRP</sequence>
<dbReference type="EMBL" id="BOMB01000024">
    <property type="protein sequence ID" value="GID13466.1"/>
    <property type="molecule type" value="Genomic_DNA"/>
</dbReference>
<protein>
    <recommendedName>
        <fullName evidence="3">N-acetyltransferase domain-containing protein</fullName>
    </recommendedName>
</protein>
<evidence type="ECO:0008006" key="3">
    <source>
        <dbReference type="Google" id="ProtNLM"/>
    </source>
</evidence>
<proteinExistence type="predicted"/>
<comment type="caution">
    <text evidence="1">The sequence shown here is derived from an EMBL/GenBank/DDBJ whole genome shotgun (WGS) entry which is preliminary data.</text>
</comment>
<dbReference type="Proteomes" id="UP000612808">
    <property type="component" value="Unassembled WGS sequence"/>
</dbReference>
<dbReference type="RefSeq" id="WP_203660528.1">
    <property type="nucleotide sequence ID" value="NZ_BAAAZM010000011.1"/>
</dbReference>
<evidence type="ECO:0000313" key="1">
    <source>
        <dbReference type="EMBL" id="GID13466.1"/>
    </source>
</evidence>
<dbReference type="SUPFAM" id="SSF55729">
    <property type="entry name" value="Acyl-CoA N-acyltransferases (Nat)"/>
    <property type="match status" value="1"/>
</dbReference>
<keyword evidence="2" id="KW-1185">Reference proteome</keyword>
<name>A0A8J3J0D5_9ACTN</name>